<keyword evidence="5 11" id="KW-0378">Hydrolase</keyword>
<dbReference type="InterPro" id="IPR011545">
    <property type="entry name" value="DEAD/DEAH_box_helicase_dom"/>
</dbReference>
<dbReference type="PROSITE" id="PS51194">
    <property type="entry name" value="HELICASE_CTER"/>
    <property type="match status" value="1"/>
</dbReference>
<dbReference type="Pfam" id="PF18074">
    <property type="entry name" value="PriA_C"/>
    <property type="match status" value="1"/>
</dbReference>
<protein>
    <recommendedName>
        <fullName evidence="11">Replication restart protein PriA</fullName>
    </recommendedName>
    <alternativeName>
        <fullName evidence="11">ATP-dependent DNA helicase PriA</fullName>
        <ecNumber evidence="11">5.6.2.4</ecNumber>
    </alternativeName>
    <alternativeName>
        <fullName evidence="11">DNA 3'-5' helicase PriA</fullName>
    </alternativeName>
</protein>
<evidence type="ECO:0000313" key="15">
    <source>
        <dbReference type="Proteomes" id="UP000004431"/>
    </source>
</evidence>
<dbReference type="NCBIfam" id="TIGR00595">
    <property type="entry name" value="priA"/>
    <property type="match status" value="1"/>
</dbReference>
<dbReference type="GO" id="GO:0016787">
    <property type="term" value="F:hydrolase activity"/>
    <property type="evidence" value="ECO:0007669"/>
    <property type="project" value="UniProtKB-KW"/>
</dbReference>
<keyword evidence="10 11" id="KW-0413">Isomerase</keyword>
<dbReference type="HAMAP" id="MF_00983">
    <property type="entry name" value="PriA"/>
    <property type="match status" value="1"/>
</dbReference>
<keyword evidence="2 11" id="KW-0235">DNA replication</keyword>
<evidence type="ECO:0000256" key="4">
    <source>
        <dbReference type="ARBA" id="ARBA00022741"/>
    </source>
</evidence>
<keyword evidence="1 11" id="KW-0639">Primosome</keyword>
<dbReference type="RefSeq" id="WP_006304586.1">
    <property type="nucleotide sequence ID" value="NZ_AEDQ01000030.1"/>
</dbReference>
<comment type="subunit">
    <text evidence="11">Component of the replication restart primosome.</text>
</comment>
<evidence type="ECO:0000256" key="9">
    <source>
        <dbReference type="ARBA" id="ARBA00023125"/>
    </source>
</evidence>
<dbReference type="EC" id="5.6.2.4" evidence="11"/>
<proteinExistence type="inferred from homology"/>
<dbReference type="PANTHER" id="PTHR30580:SF0">
    <property type="entry name" value="PRIMOSOMAL PROTEIN N"/>
    <property type="match status" value="1"/>
</dbReference>
<dbReference type="PANTHER" id="PTHR30580">
    <property type="entry name" value="PRIMOSOMAL PROTEIN N"/>
    <property type="match status" value="1"/>
</dbReference>
<dbReference type="InterPro" id="IPR042115">
    <property type="entry name" value="PriA_3primeBD_sf"/>
</dbReference>
<feature type="binding site" evidence="11">
    <location>
        <position position="548"/>
    </location>
    <ligand>
        <name>Zn(2+)</name>
        <dbReference type="ChEBI" id="CHEBI:29105"/>
        <label>1</label>
    </ligand>
</feature>
<feature type="domain" description="Helicase ATP-binding" evidence="12">
    <location>
        <begin position="269"/>
        <end position="435"/>
    </location>
</feature>
<dbReference type="InterPro" id="IPR005259">
    <property type="entry name" value="PriA"/>
</dbReference>
<evidence type="ECO:0000256" key="11">
    <source>
        <dbReference type="HAMAP-Rule" id="MF_00983"/>
    </source>
</evidence>
<comment type="function">
    <text evidence="11">Initiates the restart of stalled replication forks, which reloads the replicative helicase on sites other than the origin of replication. Recognizes and binds to abandoned replication forks and remodels them to uncover a helicase loading site. Promotes assembly of the primosome at these replication forks.</text>
</comment>
<accession>A0ABN0AZ53</accession>
<evidence type="ECO:0000313" key="14">
    <source>
        <dbReference type="EMBL" id="EFL43723.1"/>
    </source>
</evidence>
<evidence type="ECO:0000256" key="8">
    <source>
        <dbReference type="ARBA" id="ARBA00022840"/>
    </source>
</evidence>
<keyword evidence="15" id="KW-1185">Reference proteome</keyword>
<dbReference type="Gene3D" id="3.40.50.300">
    <property type="entry name" value="P-loop containing nucleotide triphosphate hydrolases"/>
    <property type="match status" value="2"/>
</dbReference>
<dbReference type="Proteomes" id="UP000004431">
    <property type="component" value="Unassembled WGS sequence"/>
</dbReference>
<evidence type="ECO:0000256" key="1">
    <source>
        <dbReference type="ARBA" id="ARBA00022515"/>
    </source>
</evidence>
<feature type="binding site" evidence="11">
    <location>
        <position position="551"/>
    </location>
    <ligand>
        <name>Zn(2+)</name>
        <dbReference type="ChEBI" id="CHEBI:29105"/>
        <label>1</label>
    </ligand>
</feature>
<comment type="catalytic activity">
    <reaction evidence="11">
        <text>Couples ATP hydrolysis with the unwinding of duplex DNA by translocating in the 3'-5' direction.</text>
        <dbReference type="EC" id="5.6.2.4"/>
    </reaction>
</comment>
<gene>
    <name evidence="11 14" type="primary">priA</name>
    <name evidence="14" type="ORF">HMPREF9248_0195</name>
</gene>
<dbReference type="InterPro" id="IPR027417">
    <property type="entry name" value="P-loop_NTPase"/>
</dbReference>
<feature type="domain" description="Helicase C-terminal" evidence="13">
    <location>
        <begin position="544"/>
        <end position="702"/>
    </location>
</feature>
<keyword evidence="3 11" id="KW-0479">Metal-binding</keyword>
<evidence type="ECO:0000256" key="5">
    <source>
        <dbReference type="ARBA" id="ARBA00022801"/>
    </source>
</evidence>
<name>A0ABN0AZ53_9ACTN</name>
<sequence length="804" mass="87832">MEDTHMQDARTAHEASGAGDNNADVAGYAQVVLDIPTRTITSAFTYSIPTHLAKAVDVGCSVLVYFGTSPHVGYVVELLQNDAPAFTDTCSGAPCAVKPGSIKPIQDVLAPSAFSQLYSRLAVWMAHEYACPLPSALRLLLPPGQTIKIRRSEDTSSWQLVCETKKPADERWVRIADDAHTFVPKQNARVQQRVLDALAAGPVRMAEFSVLISGARAAIKSLAARGVVVIESHKKIRSVSHTTLSSAHAQKPRQLTDGQNEALSAIAHAFDAHAGDVVLIDGVTGSGKTEVYLQAIERARAQGFSALVLVPEISLTAQTVGRFRSRFGDDVAILHSRLSVGERYDQWMLIRNHQAHVVVGARSALFSPIDNLGLVILDEEHDRSYKQELAPRYHAREVACMLAKLAGCAVVLGSATPSYEALERCAVGTYNNACWTRVAMHERATHALLPAVTIVDMRKEFAAHNTYMFSRELMGALEDVVAAKKKAMVLINRRGFSNFLMCRACGCVPTCPHCSLTLTYHEHTHELKCHECDRAWSVYVYPNPLSQCMACGSRYVAAFGCGTQQVQSELERIFADRALIVRMDADSTAKKGAHQALLEQFDNAPCAILVGTQMIAKGLDFPDVVLVGVLNADTSLKMCDFRAAEQTYFLLEQVAGRAGRGSDPGRVIIQSYWATHPIMQALVTHDRTQFVQGDLQDRRDAYYPPYSRVANVIVWSSSLADVEAYVTRVAAAIRDAVSHEDGRWDVLGPSDCLKSKVNDRYRKHVVVKAPLAAAVGAVLSRAMEHTQPPSGMRIAIDVDALDCM</sequence>
<evidence type="ECO:0000256" key="2">
    <source>
        <dbReference type="ARBA" id="ARBA00022705"/>
    </source>
</evidence>
<evidence type="ECO:0000256" key="10">
    <source>
        <dbReference type="ARBA" id="ARBA00023235"/>
    </source>
</evidence>
<evidence type="ECO:0000259" key="12">
    <source>
        <dbReference type="PROSITE" id="PS51192"/>
    </source>
</evidence>
<dbReference type="Pfam" id="PF00270">
    <property type="entry name" value="DEAD"/>
    <property type="match status" value="1"/>
</dbReference>
<keyword evidence="4 11" id="KW-0547">Nucleotide-binding</keyword>
<dbReference type="PROSITE" id="PS51192">
    <property type="entry name" value="HELICASE_ATP_BIND_1"/>
    <property type="match status" value="1"/>
</dbReference>
<organism evidence="14 15">
    <name type="scientific">Fannyhessea vaginae PB189-T1-4</name>
    <dbReference type="NCBI Taxonomy" id="866774"/>
    <lineage>
        <taxon>Bacteria</taxon>
        <taxon>Bacillati</taxon>
        <taxon>Actinomycetota</taxon>
        <taxon>Coriobacteriia</taxon>
        <taxon>Coriobacteriales</taxon>
        <taxon>Atopobiaceae</taxon>
        <taxon>Fannyhessea</taxon>
    </lineage>
</organism>
<feature type="binding site" evidence="11">
    <location>
        <position position="514"/>
    </location>
    <ligand>
        <name>Zn(2+)</name>
        <dbReference type="ChEBI" id="CHEBI:29105"/>
        <label>2</label>
    </ligand>
</feature>
<keyword evidence="8 11" id="KW-0067">ATP-binding</keyword>
<comment type="caution">
    <text evidence="14">The sequence shown here is derived from an EMBL/GenBank/DDBJ whole genome shotgun (WGS) entry which is preliminary data.</text>
</comment>
<evidence type="ECO:0000256" key="7">
    <source>
        <dbReference type="ARBA" id="ARBA00022833"/>
    </source>
</evidence>
<comment type="cofactor">
    <cofactor evidence="11">
        <name>Zn(2+)</name>
        <dbReference type="ChEBI" id="CHEBI:29105"/>
    </cofactor>
    <text evidence="11">Binds 2 zinc ions per subunit.</text>
</comment>
<dbReference type="SUPFAM" id="SSF52540">
    <property type="entry name" value="P-loop containing nucleoside triphosphate hydrolases"/>
    <property type="match status" value="2"/>
</dbReference>
<dbReference type="InterPro" id="IPR014001">
    <property type="entry name" value="Helicase_ATP-bd"/>
</dbReference>
<feature type="binding site" evidence="11">
    <location>
        <position position="505"/>
    </location>
    <ligand>
        <name>Zn(2+)</name>
        <dbReference type="ChEBI" id="CHEBI:29105"/>
        <label>1</label>
    </ligand>
</feature>
<feature type="binding site" evidence="11">
    <location>
        <position position="529"/>
    </location>
    <ligand>
        <name>Zn(2+)</name>
        <dbReference type="ChEBI" id="CHEBI:29105"/>
        <label>2</label>
    </ligand>
</feature>
<dbReference type="CDD" id="cd17929">
    <property type="entry name" value="DEXHc_priA"/>
    <property type="match status" value="1"/>
</dbReference>
<keyword evidence="6 11" id="KW-0347">Helicase</keyword>
<dbReference type="Pfam" id="PF00271">
    <property type="entry name" value="Helicase_C"/>
    <property type="match status" value="1"/>
</dbReference>
<feature type="binding site" evidence="11">
    <location>
        <position position="532"/>
    </location>
    <ligand>
        <name>Zn(2+)</name>
        <dbReference type="ChEBI" id="CHEBI:29105"/>
        <label>2</label>
    </ligand>
</feature>
<feature type="binding site" evidence="11">
    <location>
        <position position="502"/>
    </location>
    <ligand>
        <name>Zn(2+)</name>
        <dbReference type="ChEBI" id="CHEBI:29105"/>
        <label>1</label>
    </ligand>
</feature>
<dbReference type="SMART" id="SM00487">
    <property type="entry name" value="DEXDc"/>
    <property type="match status" value="1"/>
</dbReference>
<keyword evidence="7 11" id="KW-0862">Zinc</keyword>
<dbReference type="SMART" id="SM00490">
    <property type="entry name" value="HELICc"/>
    <property type="match status" value="1"/>
</dbReference>
<evidence type="ECO:0000259" key="13">
    <source>
        <dbReference type="PROSITE" id="PS51194"/>
    </source>
</evidence>
<reference evidence="14 15" key="1">
    <citation type="submission" date="2010-08" db="EMBL/GenBank/DDBJ databases">
        <authorList>
            <person name="Durkin A.S."/>
            <person name="Madupu R."/>
            <person name="Torralba M."/>
            <person name="Gillis M."/>
            <person name="Methe B."/>
            <person name="Sutton G."/>
            <person name="Nelson K.E."/>
        </authorList>
    </citation>
    <scope>NUCLEOTIDE SEQUENCE [LARGE SCALE GENOMIC DNA]</scope>
    <source>
        <strain evidence="14 15">PB189-T1-4</strain>
    </source>
</reference>
<comment type="catalytic activity">
    <reaction evidence="11">
        <text>ATP + H2O = ADP + phosphate + H(+)</text>
        <dbReference type="Rhea" id="RHEA:13065"/>
        <dbReference type="ChEBI" id="CHEBI:15377"/>
        <dbReference type="ChEBI" id="CHEBI:15378"/>
        <dbReference type="ChEBI" id="CHEBI:30616"/>
        <dbReference type="ChEBI" id="CHEBI:43474"/>
        <dbReference type="ChEBI" id="CHEBI:456216"/>
        <dbReference type="EC" id="5.6.2.4"/>
    </reaction>
</comment>
<dbReference type="Gene3D" id="3.40.1440.60">
    <property type="entry name" value="PriA, 3(prime) DNA-binding domain"/>
    <property type="match status" value="1"/>
</dbReference>
<evidence type="ECO:0000256" key="3">
    <source>
        <dbReference type="ARBA" id="ARBA00022723"/>
    </source>
</evidence>
<dbReference type="InterPro" id="IPR001650">
    <property type="entry name" value="Helicase_C-like"/>
</dbReference>
<dbReference type="InterPro" id="IPR041236">
    <property type="entry name" value="PriA_C"/>
</dbReference>
<evidence type="ECO:0000256" key="6">
    <source>
        <dbReference type="ARBA" id="ARBA00022806"/>
    </source>
</evidence>
<keyword evidence="9 11" id="KW-0238">DNA-binding</keyword>
<dbReference type="Pfam" id="PF17764">
    <property type="entry name" value="PriA_3primeBD"/>
    <property type="match status" value="1"/>
</dbReference>
<comment type="similarity">
    <text evidence="11">Belongs to the helicase family. PriA subfamily.</text>
</comment>
<feature type="binding site" evidence="11">
    <location>
        <position position="511"/>
    </location>
    <ligand>
        <name>Zn(2+)</name>
        <dbReference type="ChEBI" id="CHEBI:29105"/>
        <label>2</label>
    </ligand>
</feature>
<dbReference type="InterPro" id="IPR041222">
    <property type="entry name" value="PriA_3primeBD"/>
</dbReference>
<dbReference type="EMBL" id="AEDQ01000030">
    <property type="protein sequence ID" value="EFL43723.1"/>
    <property type="molecule type" value="Genomic_DNA"/>
</dbReference>